<comment type="caution">
    <text evidence="1">The sequence shown here is derived from an EMBL/GenBank/DDBJ whole genome shotgun (WGS) entry which is preliminary data.</text>
</comment>
<dbReference type="AlphaFoldDB" id="A0AAV7WNX5"/>
<reference evidence="1" key="1">
    <citation type="journal article" date="2022" name="bioRxiv">
        <title>Sequencing and chromosome-scale assembly of the giantPleurodeles waltlgenome.</title>
        <authorList>
            <person name="Brown T."/>
            <person name="Elewa A."/>
            <person name="Iarovenko S."/>
            <person name="Subramanian E."/>
            <person name="Araus A.J."/>
            <person name="Petzold A."/>
            <person name="Susuki M."/>
            <person name="Suzuki K.-i.T."/>
            <person name="Hayashi T."/>
            <person name="Toyoda A."/>
            <person name="Oliveira C."/>
            <person name="Osipova E."/>
            <person name="Leigh N.D."/>
            <person name="Simon A."/>
            <person name="Yun M.H."/>
        </authorList>
    </citation>
    <scope>NUCLEOTIDE SEQUENCE</scope>
    <source>
        <strain evidence="1">20211129_DDA</strain>
        <tissue evidence="1">Liver</tissue>
    </source>
</reference>
<dbReference type="EMBL" id="JANPWB010000001">
    <property type="protein sequence ID" value="KAJ1213915.1"/>
    <property type="molecule type" value="Genomic_DNA"/>
</dbReference>
<evidence type="ECO:0000313" key="1">
    <source>
        <dbReference type="EMBL" id="KAJ1213915.1"/>
    </source>
</evidence>
<organism evidence="1 2">
    <name type="scientific">Pleurodeles waltl</name>
    <name type="common">Iberian ribbed newt</name>
    <dbReference type="NCBI Taxonomy" id="8319"/>
    <lineage>
        <taxon>Eukaryota</taxon>
        <taxon>Metazoa</taxon>
        <taxon>Chordata</taxon>
        <taxon>Craniata</taxon>
        <taxon>Vertebrata</taxon>
        <taxon>Euteleostomi</taxon>
        <taxon>Amphibia</taxon>
        <taxon>Batrachia</taxon>
        <taxon>Caudata</taxon>
        <taxon>Salamandroidea</taxon>
        <taxon>Salamandridae</taxon>
        <taxon>Pleurodelinae</taxon>
        <taxon>Pleurodeles</taxon>
    </lineage>
</organism>
<proteinExistence type="predicted"/>
<keyword evidence="2" id="KW-1185">Reference proteome</keyword>
<dbReference type="Proteomes" id="UP001066276">
    <property type="component" value="Chromosome 1_1"/>
</dbReference>
<dbReference type="Gene3D" id="1.20.5.340">
    <property type="match status" value="1"/>
</dbReference>
<dbReference type="Gene3D" id="3.30.70.1820">
    <property type="entry name" value="L1 transposable element, RRM domain"/>
    <property type="match status" value="1"/>
</dbReference>
<accession>A0AAV7WNX5</accession>
<protein>
    <submittedName>
        <fullName evidence="1">Uncharacterized protein</fullName>
    </submittedName>
</protein>
<gene>
    <name evidence="1" type="ORF">NDU88_001544</name>
</gene>
<name>A0AAV7WNX5_PLEWA</name>
<sequence length="190" mass="21697">MANVTGRPDARRERLPAPLGEVHAAVKIRRNMAEQTQGTTMDHILQEISAVGRMLEGMDNAMTSLTAEMKSMHVDITGFQSRVTGLEQRVATVETHITSSLDRDQELIYLCSKLIDLEDRSRRDNVRFFRFQENMEGADIHSYARQTLPKLSGLTFDPPLEFQRVRRLGPKQWDEDSRPPPIIACLLRHV</sequence>
<evidence type="ECO:0000313" key="2">
    <source>
        <dbReference type="Proteomes" id="UP001066276"/>
    </source>
</evidence>